<dbReference type="NCBIfam" id="TIGR00761">
    <property type="entry name" value="argB"/>
    <property type="match status" value="1"/>
</dbReference>
<dbReference type="Proteomes" id="UP000033536">
    <property type="component" value="Unassembled WGS sequence"/>
</dbReference>
<keyword evidence="5 9" id="KW-0547">Nucleotide-binding</keyword>
<dbReference type="SUPFAM" id="SSF53633">
    <property type="entry name" value="Carbamate kinase-like"/>
    <property type="match status" value="1"/>
</dbReference>
<evidence type="ECO:0000256" key="1">
    <source>
        <dbReference type="ARBA" id="ARBA00004828"/>
    </source>
</evidence>
<dbReference type="InterPro" id="IPR001048">
    <property type="entry name" value="Asp/Glu/Uridylate_kinase"/>
</dbReference>
<name>A0A7X1C539_LISSE</name>
<evidence type="ECO:0000256" key="5">
    <source>
        <dbReference type="ARBA" id="ARBA00022741"/>
    </source>
</evidence>
<dbReference type="UniPathway" id="UPA00068">
    <property type="reaction ID" value="UER00107"/>
</dbReference>
<accession>A0A7X1C539</accession>
<dbReference type="EMBL" id="JAARRG010000001">
    <property type="protein sequence ID" value="MBC1484728.1"/>
    <property type="molecule type" value="Genomic_DNA"/>
</dbReference>
<evidence type="ECO:0000313" key="12">
    <source>
        <dbReference type="EMBL" id="MBC1484728.1"/>
    </source>
</evidence>
<comment type="subcellular location">
    <subcellularLocation>
        <location evidence="9">Cytoplasm</location>
    </subcellularLocation>
</comment>
<comment type="similarity">
    <text evidence="9">Belongs to the acetylglutamate kinase family. ArgB subfamily.</text>
</comment>
<dbReference type="Pfam" id="PF00696">
    <property type="entry name" value="AA_kinase"/>
    <property type="match status" value="1"/>
</dbReference>
<feature type="binding site" evidence="9">
    <location>
        <position position="63"/>
    </location>
    <ligand>
        <name>substrate</name>
    </ligand>
</feature>
<keyword evidence="7 9" id="KW-0067">ATP-binding</keyword>
<evidence type="ECO:0000313" key="14">
    <source>
        <dbReference type="Proteomes" id="UP000523362"/>
    </source>
</evidence>
<evidence type="ECO:0000256" key="3">
    <source>
        <dbReference type="ARBA" id="ARBA00022605"/>
    </source>
</evidence>
<dbReference type="Gene3D" id="3.40.1160.10">
    <property type="entry name" value="Acetylglutamate kinase-like"/>
    <property type="match status" value="1"/>
</dbReference>
<dbReference type="GO" id="GO:0005737">
    <property type="term" value="C:cytoplasm"/>
    <property type="evidence" value="ECO:0007669"/>
    <property type="project" value="UniProtKB-SubCell"/>
</dbReference>
<evidence type="ECO:0000256" key="8">
    <source>
        <dbReference type="ARBA" id="ARBA00048141"/>
    </source>
</evidence>
<evidence type="ECO:0000259" key="10">
    <source>
        <dbReference type="Pfam" id="PF00696"/>
    </source>
</evidence>
<keyword evidence="3 9" id="KW-0028">Amino-acid biosynthesis</keyword>
<comment type="catalytic activity">
    <reaction evidence="8 9">
        <text>N-acetyl-L-glutamate + ATP = N-acetyl-L-glutamyl 5-phosphate + ADP</text>
        <dbReference type="Rhea" id="RHEA:14629"/>
        <dbReference type="ChEBI" id="CHEBI:30616"/>
        <dbReference type="ChEBI" id="CHEBI:44337"/>
        <dbReference type="ChEBI" id="CHEBI:57936"/>
        <dbReference type="ChEBI" id="CHEBI:456216"/>
        <dbReference type="EC" id="2.7.2.8"/>
    </reaction>
</comment>
<evidence type="ECO:0000256" key="2">
    <source>
        <dbReference type="ARBA" id="ARBA00022571"/>
    </source>
</evidence>
<dbReference type="PIRSF" id="PIRSF000728">
    <property type="entry name" value="NAGK"/>
    <property type="match status" value="1"/>
</dbReference>
<dbReference type="GO" id="GO:0042450">
    <property type="term" value="P:L-arginine biosynthetic process via ornithine"/>
    <property type="evidence" value="ECO:0007669"/>
    <property type="project" value="UniProtKB-UniRule"/>
</dbReference>
<feature type="domain" description="Aspartate/glutamate/uridylate kinase" evidence="10">
    <location>
        <begin position="3"/>
        <end position="234"/>
    </location>
</feature>
<dbReference type="InterPro" id="IPR036393">
    <property type="entry name" value="AceGlu_kinase-like_sf"/>
</dbReference>
<gene>
    <name evidence="9 12" type="primary">argB</name>
    <name evidence="12" type="ORF">HB897_00620</name>
    <name evidence="11" type="ORF">UQ68_06490</name>
</gene>
<keyword evidence="4 9" id="KW-0808">Transferase</keyword>
<keyword evidence="6 9" id="KW-0418">Kinase</keyword>
<feature type="site" description="Transition state stabilizer" evidence="9">
    <location>
        <position position="8"/>
    </location>
</feature>
<evidence type="ECO:0000256" key="6">
    <source>
        <dbReference type="ARBA" id="ARBA00022777"/>
    </source>
</evidence>
<evidence type="ECO:0000256" key="4">
    <source>
        <dbReference type="ARBA" id="ARBA00022679"/>
    </source>
</evidence>
<organism evidence="12 14">
    <name type="scientific">Listeria seeligeri</name>
    <dbReference type="NCBI Taxonomy" id="1640"/>
    <lineage>
        <taxon>Bacteria</taxon>
        <taxon>Bacillati</taxon>
        <taxon>Bacillota</taxon>
        <taxon>Bacilli</taxon>
        <taxon>Bacillales</taxon>
        <taxon>Listeriaceae</taxon>
        <taxon>Listeria</taxon>
    </lineage>
</organism>
<dbReference type="RefSeq" id="WP_003747941.1">
    <property type="nucleotide sequence ID" value="NZ_CP034772.1"/>
</dbReference>
<dbReference type="InterPro" id="IPR037528">
    <property type="entry name" value="ArgB"/>
</dbReference>
<feature type="site" description="Transition state stabilizer" evidence="9">
    <location>
        <position position="215"/>
    </location>
</feature>
<sequence>MENTIVIKLGGVASDNLTEAFFEQITKWQMNRKKIVIVHGGGHYVTKMMQEMGIPVETKNGLRITNQAALEVTKMVLIGQVQPTITTAFQKRGIAVIGLNAGDTGLLEATQVSDRELGMVGEITKVKTTLIEQLLGEDIVTIIAPLGINKEYNWLNVNADTVACEVASALNAEALYLLTDVPGVKNEAAIIPEIASSDIGYLQATGIIKGGMIPKLASAAFAVKNGVNQVIITDSLSTTGTKITNKVAIR</sequence>
<dbReference type="EC" id="2.7.2.8" evidence="9"/>
<evidence type="ECO:0000256" key="9">
    <source>
        <dbReference type="HAMAP-Rule" id="MF_00082"/>
    </source>
</evidence>
<reference evidence="11 13" key="1">
    <citation type="submission" date="2015-02" db="EMBL/GenBank/DDBJ databases">
        <title>Sequencing of Listeria spp. dairy environmental strains.</title>
        <authorList>
            <person name="Muhterem-Uyar M."/>
            <person name="Wagner M."/>
            <person name="Schmitz-Esser S."/>
            <person name="Stessl B."/>
        </authorList>
    </citation>
    <scope>NUCLEOTIDE SEQUENCE [LARGE SCALE GENOMIC DNA]</scope>
    <source>
        <strain evidence="11 13">7KSM</strain>
    </source>
</reference>
<keyword evidence="9" id="KW-0963">Cytoplasm</keyword>
<feature type="binding site" evidence="9">
    <location>
        <position position="156"/>
    </location>
    <ligand>
        <name>substrate</name>
    </ligand>
</feature>
<proteinExistence type="inferred from homology"/>
<dbReference type="GO" id="GO:0005524">
    <property type="term" value="F:ATP binding"/>
    <property type="evidence" value="ECO:0007669"/>
    <property type="project" value="UniProtKB-UniRule"/>
</dbReference>
<dbReference type="AlphaFoldDB" id="A0A7X1C539"/>
<dbReference type="EMBL" id="JYOM01000011">
    <property type="protein sequence ID" value="KKD46462.1"/>
    <property type="molecule type" value="Genomic_DNA"/>
</dbReference>
<dbReference type="Proteomes" id="UP000523362">
    <property type="component" value="Unassembled WGS sequence"/>
</dbReference>
<dbReference type="HAMAP" id="MF_00082">
    <property type="entry name" value="ArgB"/>
    <property type="match status" value="1"/>
</dbReference>
<comment type="caution">
    <text evidence="12">The sequence shown here is derived from an EMBL/GenBank/DDBJ whole genome shotgun (WGS) entry which is preliminary data.</text>
</comment>
<keyword evidence="13" id="KW-1185">Reference proteome</keyword>
<reference evidence="12 14" key="2">
    <citation type="submission" date="2020-03" db="EMBL/GenBank/DDBJ databases">
        <title>Soil Listeria distribution.</title>
        <authorList>
            <person name="Liao J."/>
            <person name="Wiedmann M."/>
        </authorList>
    </citation>
    <scope>NUCLEOTIDE SEQUENCE [LARGE SCALE GENOMIC DNA]</scope>
    <source>
        <strain evidence="12 14">FSL L7-1560</strain>
    </source>
</reference>
<protein>
    <recommendedName>
        <fullName evidence="9">Acetylglutamate kinase</fullName>
        <ecNumber evidence="9">2.7.2.8</ecNumber>
    </recommendedName>
    <alternativeName>
        <fullName evidence="9">N-acetyl-L-glutamate 5-phosphotransferase</fullName>
    </alternativeName>
    <alternativeName>
        <fullName evidence="9">NAG kinase</fullName>
        <shortName evidence="9">NAGK</shortName>
    </alternativeName>
</protein>
<keyword evidence="2 9" id="KW-0055">Arginine biosynthesis</keyword>
<dbReference type="GO" id="GO:0003991">
    <property type="term" value="F:acetylglutamate kinase activity"/>
    <property type="evidence" value="ECO:0007669"/>
    <property type="project" value="UniProtKB-UniRule"/>
</dbReference>
<evidence type="ECO:0000313" key="11">
    <source>
        <dbReference type="EMBL" id="KKD46462.1"/>
    </source>
</evidence>
<feature type="binding site" evidence="9">
    <location>
        <begin position="41"/>
        <end position="42"/>
    </location>
    <ligand>
        <name>substrate</name>
    </ligand>
</feature>
<dbReference type="PANTHER" id="PTHR23342:SF0">
    <property type="entry name" value="N-ACETYLGLUTAMATE SYNTHASE, MITOCHONDRIAL"/>
    <property type="match status" value="1"/>
</dbReference>
<dbReference type="InterPro" id="IPR004662">
    <property type="entry name" value="AcgluKinase_fam"/>
</dbReference>
<dbReference type="PANTHER" id="PTHR23342">
    <property type="entry name" value="N-ACETYLGLUTAMATE SYNTHASE"/>
    <property type="match status" value="1"/>
</dbReference>
<dbReference type="CDD" id="cd04238">
    <property type="entry name" value="AAK_NAGK-like"/>
    <property type="match status" value="1"/>
</dbReference>
<comment type="function">
    <text evidence="9">Catalyzes the ATP-dependent phosphorylation of N-acetyl-L-glutamate.</text>
</comment>
<evidence type="ECO:0000313" key="13">
    <source>
        <dbReference type="Proteomes" id="UP000033536"/>
    </source>
</evidence>
<evidence type="ECO:0000256" key="7">
    <source>
        <dbReference type="ARBA" id="ARBA00022840"/>
    </source>
</evidence>
<comment type="pathway">
    <text evidence="1 9">Amino-acid biosynthesis; L-arginine biosynthesis; N(2)-acetyl-L-ornithine from L-glutamate: step 2/4.</text>
</comment>